<dbReference type="InterPro" id="IPR012347">
    <property type="entry name" value="Ferritin-like"/>
</dbReference>
<evidence type="ECO:0000313" key="2">
    <source>
        <dbReference type="Proteomes" id="UP000198553"/>
    </source>
</evidence>
<dbReference type="STRING" id="930146.SAMN05192533_101481"/>
<reference evidence="2" key="1">
    <citation type="submission" date="2016-10" db="EMBL/GenBank/DDBJ databases">
        <authorList>
            <person name="Varghese N."/>
            <person name="Submissions S."/>
        </authorList>
    </citation>
    <scope>NUCLEOTIDE SEQUENCE [LARGE SCALE GENOMIC DNA]</scope>
    <source>
        <strain evidence="2">B48,IBRC-M 10115,DSM 25386,CECT 8001</strain>
    </source>
</reference>
<dbReference type="EMBL" id="FOBW01000001">
    <property type="protein sequence ID" value="SEM22199.1"/>
    <property type="molecule type" value="Genomic_DNA"/>
</dbReference>
<organism evidence="1 2">
    <name type="scientific">Mesobacillus persicus</name>
    <dbReference type="NCBI Taxonomy" id="930146"/>
    <lineage>
        <taxon>Bacteria</taxon>
        <taxon>Bacillati</taxon>
        <taxon>Bacillota</taxon>
        <taxon>Bacilli</taxon>
        <taxon>Bacillales</taxon>
        <taxon>Bacillaceae</taxon>
        <taxon>Mesobacillus</taxon>
    </lineage>
</organism>
<protein>
    <recommendedName>
        <fullName evidence="3">DUF3231 family protein</fullName>
    </recommendedName>
</protein>
<dbReference type="AlphaFoldDB" id="A0A1H7WM96"/>
<accession>A0A1H7WM96</accession>
<dbReference type="Pfam" id="PF11553">
    <property type="entry name" value="DUF3231"/>
    <property type="match status" value="1"/>
</dbReference>
<keyword evidence="2" id="KW-1185">Reference proteome</keyword>
<dbReference type="RefSeq" id="WP_090740757.1">
    <property type="nucleotide sequence ID" value="NZ_FOBW01000001.1"/>
</dbReference>
<dbReference type="OrthoDB" id="1934429at2"/>
<dbReference type="Proteomes" id="UP000198553">
    <property type="component" value="Unassembled WGS sequence"/>
</dbReference>
<gene>
    <name evidence="1" type="ORF">SAMN05192533_101481</name>
</gene>
<dbReference type="Gene3D" id="1.20.1260.10">
    <property type="match status" value="1"/>
</dbReference>
<dbReference type="InterPro" id="IPR021617">
    <property type="entry name" value="DUF3231"/>
</dbReference>
<name>A0A1H7WM96_9BACI</name>
<evidence type="ECO:0000313" key="1">
    <source>
        <dbReference type="EMBL" id="SEM22199.1"/>
    </source>
</evidence>
<proteinExistence type="predicted"/>
<evidence type="ECO:0008006" key="3">
    <source>
        <dbReference type="Google" id="ProtNLM"/>
    </source>
</evidence>
<sequence length="174" mass="20138">MNPIEVIKDVFQPFLDGEKRPVHVGEVMNLWLYLNGAEQFLREEQTAFNVVQDEELRKKLDDLINNVHKPMIKELKDFLTNEGIPLPDNFRNIGKGEFQTVPEGAKLSDNEIANLIFNNINMGITYAARGLTESVRADVSYLFSKFQMMKVTFALTLKPIMEEKGWLRVPPYYR</sequence>